<accession>A0ABV0S0K9</accession>
<evidence type="ECO:0000313" key="1">
    <source>
        <dbReference type="EMBL" id="MEQ2213993.1"/>
    </source>
</evidence>
<proteinExistence type="predicted"/>
<reference evidence="1 2" key="1">
    <citation type="submission" date="2021-06" db="EMBL/GenBank/DDBJ databases">
        <authorList>
            <person name="Palmer J.M."/>
        </authorList>
    </citation>
    <scope>NUCLEOTIDE SEQUENCE [LARGE SCALE GENOMIC DNA]</scope>
    <source>
        <strain evidence="1 2">XC_2019</strain>
        <tissue evidence="1">Muscle</tissue>
    </source>
</reference>
<sequence length="145" mass="15825">LFRDEYALYRPLQNSLKHLLQTATASIPLRDSQSHPGSKTSSLTTVTQSNLLTSQTTPCQVGISYLTAWQSFACGSFGFGVFKICLCPDSASPSKRTSVSSFHSAVDSDSAASINLNMEQNNVNFHIKKRSKYPHVPPPADQKGM</sequence>
<dbReference type="PANTHER" id="PTHR46715:SF1">
    <property type="entry name" value="1-PHOSPHATIDYLINOSITOL 3-PHOSPHATE 5-KINASE"/>
    <property type="match status" value="1"/>
</dbReference>
<dbReference type="InterPro" id="IPR043548">
    <property type="entry name" value="PIKfyve"/>
</dbReference>
<keyword evidence="2" id="KW-1185">Reference proteome</keyword>
<evidence type="ECO:0000313" key="2">
    <source>
        <dbReference type="Proteomes" id="UP001434883"/>
    </source>
</evidence>
<dbReference type="Proteomes" id="UP001434883">
    <property type="component" value="Unassembled WGS sequence"/>
</dbReference>
<feature type="non-terminal residue" evidence="1">
    <location>
        <position position="1"/>
    </location>
</feature>
<dbReference type="EMBL" id="JAHRIN010064892">
    <property type="protein sequence ID" value="MEQ2213993.1"/>
    <property type="molecule type" value="Genomic_DNA"/>
</dbReference>
<comment type="caution">
    <text evidence="1">The sequence shown here is derived from an EMBL/GenBank/DDBJ whole genome shotgun (WGS) entry which is preliminary data.</text>
</comment>
<dbReference type="PANTHER" id="PTHR46715">
    <property type="entry name" value="1-PHOSPHATIDYLINOSITOL 3-PHOSPHATE 5-KINASE"/>
    <property type="match status" value="1"/>
</dbReference>
<protein>
    <submittedName>
        <fullName evidence="1">Uncharacterized protein</fullName>
    </submittedName>
</protein>
<gene>
    <name evidence="1" type="ORF">XENOCAPTIV_025280</name>
</gene>
<name>A0ABV0S0K9_9TELE</name>
<organism evidence="1 2">
    <name type="scientific">Xenoophorus captivus</name>
    <dbReference type="NCBI Taxonomy" id="1517983"/>
    <lineage>
        <taxon>Eukaryota</taxon>
        <taxon>Metazoa</taxon>
        <taxon>Chordata</taxon>
        <taxon>Craniata</taxon>
        <taxon>Vertebrata</taxon>
        <taxon>Euteleostomi</taxon>
        <taxon>Actinopterygii</taxon>
        <taxon>Neopterygii</taxon>
        <taxon>Teleostei</taxon>
        <taxon>Neoteleostei</taxon>
        <taxon>Acanthomorphata</taxon>
        <taxon>Ovalentaria</taxon>
        <taxon>Atherinomorphae</taxon>
        <taxon>Cyprinodontiformes</taxon>
        <taxon>Goodeidae</taxon>
        <taxon>Xenoophorus</taxon>
    </lineage>
</organism>